<keyword evidence="1" id="KW-0812">Transmembrane</keyword>
<dbReference type="Proteomes" id="UP000631114">
    <property type="component" value="Unassembled WGS sequence"/>
</dbReference>
<dbReference type="AlphaFoldDB" id="A0A835GZL5"/>
<keyword evidence="1" id="KW-0472">Membrane</keyword>
<keyword evidence="1" id="KW-1133">Transmembrane helix</keyword>
<protein>
    <recommendedName>
        <fullName evidence="4">FBD domain-containing protein</fullName>
    </recommendedName>
</protein>
<evidence type="ECO:0000256" key="1">
    <source>
        <dbReference type="SAM" id="Phobius"/>
    </source>
</evidence>
<reference evidence="2 3" key="1">
    <citation type="submission" date="2020-10" db="EMBL/GenBank/DDBJ databases">
        <title>The Coptis chinensis genome and diversification of protoberbering-type alkaloids.</title>
        <authorList>
            <person name="Wang B."/>
            <person name="Shu S."/>
            <person name="Song C."/>
            <person name="Liu Y."/>
        </authorList>
    </citation>
    <scope>NUCLEOTIDE SEQUENCE [LARGE SCALE GENOMIC DNA]</scope>
    <source>
        <strain evidence="2">HL-2020</strain>
        <tissue evidence="2">Leaf</tissue>
    </source>
</reference>
<gene>
    <name evidence="2" type="ORF">IFM89_016182</name>
</gene>
<comment type="caution">
    <text evidence="2">The sequence shown here is derived from an EMBL/GenBank/DDBJ whole genome shotgun (WGS) entry which is preliminary data.</text>
</comment>
<evidence type="ECO:0008006" key="4">
    <source>
        <dbReference type="Google" id="ProtNLM"/>
    </source>
</evidence>
<accession>A0A835GZL5</accession>
<organism evidence="2 3">
    <name type="scientific">Coptis chinensis</name>
    <dbReference type="NCBI Taxonomy" id="261450"/>
    <lineage>
        <taxon>Eukaryota</taxon>
        <taxon>Viridiplantae</taxon>
        <taxon>Streptophyta</taxon>
        <taxon>Embryophyta</taxon>
        <taxon>Tracheophyta</taxon>
        <taxon>Spermatophyta</taxon>
        <taxon>Magnoliopsida</taxon>
        <taxon>Ranunculales</taxon>
        <taxon>Ranunculaceae</taxon>
        <taxon>Coptidoideae</taxon>
        <taxon>Coptis</taxon>
    </lineage>
</organism>
<dbReference type="EMBL" id="JADFTS010000009">
    <property type="protein sequence ID" value="KAF9588822.1"/>
    <property type="molecule type" value="Genomic_DNA"/>
</dbReference>
<feature type="transmembrane region" description="Helical" evidence="1">
    <location>
        <begin position="174"/>
        <end position="197"/>
    </location>
</feature>
<keyword evidence="3" id="KW-1185">Reference proteome</keyword>
<evidence type="ECO:0000313" key="2">
    <source>
        <dbReference type="EMBL" id="KAF9588822.1"/>
    </source>
</evidence>
<sequence length="203" mass="23627">MDEKKTWALRLMEYLTGLRNVEALTLGCEFLWNLSEVSFALEPLQTLLCNLRYLTLEVPSVKNCMCGMIYLLQNVPNIEALVFKTYGGWLAEAEFWNKEPSYQKIMETDWEENLLFDYSILYKLRTIEFKIFLGCNSEFRILKLLLKAAKCLEKIDIIASVIWGGYSKKICKQLLVRFVISTSFSKYINIVIILLNLCSSVDR</sequence>
<proteinExistence type="predicted"/>
<name>A0A835GZL5_9MAGN</name>
<evidence type="ECO:0000313" key="3">
    <source>
        <dbReference type="Proteomes" id="UP000631114"/>
    </source>
</evidence>